<dbReference type="SUPFAM" id="SSF52799">
    <property type="entry name" value="(Phosphotyrosine protein) phosphatases II"/>
    <property type="match status" value="1"/>
</dbReference>
<dbReference type="RefSeq" id="WP_190266647.1">
    <property type="nucleotide sequence ID" value="NZ_BAABAD010000005.1"/>
</dbReference>
<name>A0ABR7WAH4_9ACTN</name>
<evidence type="ECO:0000313" key="2">
    <source>
        <dbReference type="EMBL" id="MBD1319807.1"/>
    </source>
</evidence>
<accession>A0ABR7WAH4</accession>
<dbReference type="InterPro" id="IPR026893">
    <property type="entry name" value="Tyr/Ser_Pase_IphP-type"/>
</dbReference>
<proteinExistence type="inferred from homology"/>
<dbReference type="Pfam" id="PF13350">
    <property type="entry name" value="Y_phosphatase3"/>
    <property type="match status" value="1"/>
</dbReference>
<evidence type="ECO:0000256" key="1">
    <source>
        <dbReference type="ARBA" id="ARBA00009580"/>
    </source>
</evidence>
<dbReference type="InterPro" id="IPR029021">
    <property type="entry name" value="Prot-tyrosine_phosphatase-like"/>
</dbReference>
<keyword evidence="3" id="KW-1185">Reference proteome</keyword>
<comment type="similarity">
    <text evidence="1">Belongs to the protein-tyrosine phosphatase family.</text>
</comment>
<dbReference type="EMBL" id="JACWMS010000002">
    <property type="protein sequence ID" value="MBD1319807.1"/>
    <property type="molecule type" value="Genomic_DNA"/>
</dbReference>
<protein>
    <submittedName>
        <fullName evidence="2">Tyrosine-protein phosphatase</fullName>
    </submittedName>
</protein>
<gene>
    <name evidence="2" type="ORF">IDF66_09435</name>
</gene>
<organism evidence="2 3">
    <name type="scientific">Gordonia hankookensis</name>
    <dbReference type="NCBI Taxonomy" id="589403"/>
    <lineage>
        <taxon>Bacteria</taxon>
        <taxon>Bacillati</taxon>
        <taxon>Actinomycetota</taxon>
        <taxon>Actinomycetes</taxon>
        <taxon>Mycobacteriales</taxon>
        <taxon>Gordoniaceae</taxon>
        <taxon>Gordonia</taxon>
    </lineage>
</organism>
<sequence>MTHSVAPSPVSTLPNLRDLGGWTTADGATVRSGVLYRSTDFSSLATIDLARFEALGIRTIYDLRSAVERTALPDPDLGGVVDIHLDVLADSGTAIPANLQNYFSDPASVAMATKELSGSKAKELIAGTYRQMITLPSALNAYRALCRGLLGEHESPSLFHCTTGKDRTGWAAAALLTLMGVAKDDVYRDYLLTNERLVPALKPVFDQFGAAGGNPDLLVPVLGVDAHYLDAAFDEVAATYGGIEGYFTDGLGVGPDDQEGLRRLLLDTDPR</sequence>
<comment type="caution">
    <text evidence="2">The sequence shown here is derived from an EMBL/GenBank/DDBJ whole genome shotgun (WGS) entry which is preliminary data.</text>
</comment>
<evidence type="ECO:0000313" key="3">
    <source>
        <dbReference type="Proteomes" id="UP000602395"/>
    </source>
</evidence>
<dbReference type="Gene3D" id="3.90.190.10">
    <property type="entry name" value="Protein tyrosine phosphatase superfamily"/>
    <property type="match status" value="1"/>
</dbReference>
<reference evidence="2 3" key="1">
    <citation type="submission" date="2020-09" db="EMBL/GenBank/DDBJ databases">
        <title>Novel species in genus Gordonia.</title>
        <authorList>
            <person name="Zhang G."/>
        </authorList>
    </citation>
    <scope>NUCLEOTIDE SEQUENCE [LARGE SCALE GENOMIC DNA]</scope>
    <source>
        <strain evidence="2 3">ON-33</strain>
    </source>
</reference>
<dbReference type="PANTHER" id="PTHR31126:SF1">
    <property type="entry name" value="TYROSINE SPECIFIC PROTEIN PHOSPHATASES DOMAIN-CONTAINING PROTEIN"/>
    <property type="match status" value="1"/>
</dbReference>
<dbReference type="Proteomes" id="UP000602395">
    <property type="component" value="Unassembled WGS sequence"/>
</dbReference>
<dbReference type="PANTHER" id="PTHR31126">
    <property type="entry name" value="TYROSINE-PROTEIN PHOSPHATASE"/>
    <property type="match status" value="1"/>
</dbReference>